<dbReference type="InterPro" id="IPR012337">
    <property type="entry name" value="RNaseH-like_sf"/>
</dbReference>
<dbReference type="GO" id="GO:0016788">
    <property type="term" value="F:hydrolase activity, acting on ester bonds"/>
    <property type="evidence" value="ECO:0007669"/>
    <property type="project" value="UniProtKB-UniRule"/>
</dbReference>
<dbReference type="Pfam" id="PF03652">
    <property type="entry name" value="RuvX"/>
    <property type="match status" value="1"/>
</dbReference>
<comment type="subcellular location">
    <subcellularLocation>
        <location evidence="5">Cytoplasm</location>
    </subcellularLocation>
</comment>
<evidence type="ECO:0000256" key="4">
    <source>
        <dbReference type="ARBA" id="ARBA00022801"/>
    </source>
</evidence>
<feature type="compositionally biased region" description="Basic and acidic residues" evidence="6">
    <location>
        <begin position="134"/>
        <end position="147"/>
    </location>
</feature>
<evidence type="ECO:0000256" key="1">
    <source>
        <dbReference type="ARBA" id="ARBA00022490"/>
    </source>
</evidence>
<dbReference type="Proteomes" id="UP000248857">
    <property type="component" value="Unassembled WGS sequence"/>
</dbReference>
<dbReference type="HAMAP" id="MF_00651">
    <property type="entry name" value="Nuclease_YqgF"/>
    <property type="match status" value="1"/>
</dbReference>
<dbReference type="RefSeq" id="WP_110985007.1">
    <property type="nucleotide sequence ID" value="NZ_CAWNWM010000002.1"/>
</dbReference>
<keyword evidence="2 5" id="KW-0690">Ribosome biogenesis</keyword>
<evidence type="ECO:0000313" key="8">
    <source>
        <dbReference type="EMBL" id="PZD74830.1"/>
    </source>
</evidence>
<evidence type="ECO:0000256" key="2">
    <source>
        <dbReference type="ARBA" id="ARBA00022517"/>
    </source>
</evidence>
<evidence type="ECO:0000256" key="5">
    <source>
        <dbReference type="HAMAP-Rule" id="MF_00651"/>
    </source>
</evidence>
<dbReference type="SUPFAM" id="SSF53098">
    <property type="entry name" value="Ribonuclease H-like"/>
    <property type="match status" value="1"/>
</dbReference>
<reference evidence="8 9" key="1">
    <citation type="journal article" date="2018" name="Sci. Rep.">
        <title>A novel species of the marine cyanobacterium Acaryochloris with a unique pigment content and lifestyle.</title>
        <authorList>
            <person name="Partensky F."/>
            <person name="Six C."/>
            <person name="Ratin M."/>
            <person name="Garczarek L."/>
            <person name="Vaulot D."/>
            <person name="Probert I."/>
            <person name="Calteau A."/>
            <person name="Gourvil P."/>
            <person name="Marie D."/>
            <person name="Grebert T."/>
            <person name="Bouchier C."/>
            <person name="Le Panse S."/>
            <person name="Gachenot M."/>
            <person name="Rodriguez F."/>
            <person name="Garrido J.L."/>
        </authorList>
    </citation>
    <scope>NUCLEOTIDE SEQUENCE [LARGE SCALE GENOMIC DNA]</scope>
    <source>
        <strain evidence="8 9">RCC1774</strain>
    </source>
</reference>
<comment type="caution">
    <text evidence="8">The sequence shown here is derived from an EMBL/GenBank/DDBJ whole genome shotgun (WGS) entry which is preliminary data.</text>
</comment>
<evidence type="ECO:0000256" key="6">
    <source>
        <dbReference type="SAM" id="MobiDB-lite"/>
    </source>
</evidence>
<dbReference type="InterPro" id="IPR005227">
    <property type="entry name" value="YqgF"/>
</dbReference>
<dbReference type="PANTHER" id="PTHR33317">
    <property type="entry name" value="POLYNUCLEOTIDYL TRANSFERASE, RIBONUCLEASE H-LIKE SUPERFAMILY PROTEIN"/>
    <property type="match status" value="1"/>
</dbReference>
<dbReference type="PANTHER" id="PTHR33317:SF4">
    <property type="entry name" value="POLYNUCLEOTIDYL TRANSFERASE, RIBONUCLEASE H-LIKE SUPERFAMILY PROTEIN"/>
    <property type="match status" value="1"/>
</dbReference>
<dbReference type="AlphaFoldDB" id="A0A2W1JNB4"/>
<dbReference type="NCBIfam" id="TIGR00250">
    <property type="entry name" value="RNAse_H_YqgF"/>
    <property type="match status" value="1"/>
</dbReference>
<dbReference type="CDD" id="cd16964">
    <property type="entry name" value="YqgF"/>
    <property type="match status" value="1"/>
</dbReference>
<keyword evidence="4 5" id="KW-0378">Hydrolase</keyword>
<organism evidence="8 9">
    <name type="scientific">Acaryochloris thomasi RCC1774</name>
    <dbReference type="NCBI Taxonomy" id="1764569"/>
    <lineage>
        <taxon>Bacteria</taxon>
        <taxon>Bacillati</taxon>
        <taxon>Cyanobacteriota</taxon>
        <taxon>Cyanophyceae</taxon>
        <taxon>Acaryochloridales</taxon>
        <taxon>Acaryochloridaceae</taxon>
        <taxon>Acaryochloris</taxon>
        <taxon>Acaryochloris thomasi</taxon>
    </lineage>
</organism>
<dbReference type="EC" id="3.1.-.-" evidence="5"/>
<dbReference type="GO" id="GO:0000967">
    <property type="term" value="P:rRNA 5'-end processing"/>
    <property type="evidence" value="ECO:0007669"/>
    <property type="project" value="UniProtKB-UniRule"/>
</dbReference>
<sequence length="165" mass="18420">MISALGLDLGHRRIGVAGCDRTGLIATGLTTIHRTTFVQDTAQLQHWVQERQVEILVAGLPYNMDGQVGKQARRTQKLARRFAAALQLPLEYMDERLTSYEAELMMQAEHISPSENKGMVDRKAAALILQQWLDQKRQQPPSHEKIAPEQASIGTLKAKEHGNGK</sequence>
<gene>
    <name evidence="8" type="primary">yrrK_1</name>
    <name evidence="8" type="ORF">C1752_01067</name>
</gene>
<name>A0A2W1JNB4_9CYAN</name>
<comment type="similarity">
    <text evidence="5">Belongs to the YqgF HJR family.</text>
</comment>
<dbReference type="GO" id="GO:0005829">
    <property type="term" value="C:cytosol"/>
    <property type="evidence" value="ECO:0007669"/>
    <property type="project" value="TreeGrafter"/>
</dbReference>
<accession>A0A2W1JNB4</accession>
<evidence type="ECO:0000259" key="7">
    <source>
        <dbReference type="SMART" id="SM00732"/>
    </source>
</evidence>
<dbReference type="EMBL" id="PQWO01000002">
    <property type="protein sequence ID" value="PZD74830.1"/>
    <property type="molecule type" value="Genomic_DNA"/>
</dbReference>
<feature type="domain" description="YqgF/RNase H-like" evidence="7">
    <location>
        <begin position="2"/>
        <end position="102"/>
    </location>
</feature>
<evidence type="ECO:0000256" key="3">
    <source>
        <dbReference type="ARBA" id="ARBA00022722"/>
    </source>
</evidence>
<feature type="region of interest" description="Disordered" evidence="6">
    <location>
        <begin position="134"/>
        <end position="165"/>
    </location>
</feature>
<dbReference type="Gene3D" id="3.30.420.140">
    <property type="entry name" value="YqgF/RNase H-like domain"/>
    <property type="match status" value="1"/>
</dbReference>
<dbReference type="InterPro" id="IPR037027">
    <property type="entry name" value="YqgF/RNaseH-like_dom_sf"/>
</dbReference>
<proteinExistence type="inferred from homology"/>
<keyword evidence="1 5" id="KW-0963">Cytoplasm</keyword>
<dbReference type="OrthoDB" id="9796140at2"/>
<dbReference type="InterPro" id="IPR006641">
    <property type="entry name" value="YqgF/RNaseH-like_dom"/>
</dbReference>
<dbReference type="SMART" id="SM00732">
    <property type="entry name" value="YqgFc"/>
    <property type="match status" value="1"/>
</dbReference>
<keyword evidence="9" id="KW-1185">Reference proteome</keyword>
<dbReference type="GO" id="GO:0004518">
    <property type="term" value="F:nuclease activity"/>
    <property type="evidence" value="ECO:0007669"/>
    <property type="project" value="UniProtKB-KW"/>
</dbReference>
<evidence type="ECO:0000313" key="9">
    <source>
        <dbReference type="Proteomes" id="UP000248857"/>
    </source>
</evidence>
<protein>
    <recommendedName>
        <fullName evidence="5">Putative pre-16S rRNA nuclease</fullName>
        <ecNumber evidence="5">3.1.-.-</ecNumber>
    </recommendedName>
</protein>
<keyword evidence="3 5" id="KW-0540">Nuclease</keyword>
<comment type="function">
    <text evidence="5">Could be a nuclease involved in processing of the 5'-end of pre-16S rRNA.</text>
</comment>